<accession>A0A8S5SN28</accession>
<evidence type="ECO:0000313" key="1">
    <source>
        <dbReference type="EMBL" id="DAF52320.1"/>
    </source>
</evidence>
<proteinExistence type="predicted"/>
<dbReference type="EMBL" id="BK032632">
    <property type="protein sequence ID" value="DAF52320.1"/>
    <property type="molecule type" value="Genomic_DNA"/>
</dbReference>
<organism evidence="1">
    <name type="scientific">Siphoviridae sp. ct7Qv4</name>
    <dbReference type="NCBI Taxonomy" id="2827786"/>
    <lineage>
        <taxon>Viruses</taxon>
        <taxon>Duplodnaviria</taxon>
        <taxon>Heunggongvirae</taxon>
        <taxon>Uroviricota</taxon>
        <taxon>Caudoviricetes</taxon>
    </lineage>
</organism>
<protein>
    <submittedName>
        <fullName evidence="1">Uncharacterized protein</fullName>
    </submittedName>
</protein>
<name>A0A8S5SN28_9CAUD</name>
<reference evidence="1" key="1">
    <citation type="journal article" date="2021" name="Proc. Natl. Acad. Sci. U.S.A.">
        <title>A Catalog of Tens of Thousands of Viruses from Human Metagenomes Reveals Hidden Associations with Chronic Diseases.</title>
        <authorList>
            <person name="Tisza M.J."/>
            <person name="Buck C.B."/>
        </authorList>
    </citation>
    <scope>NUCLEOTIDE SEQUENCE</scope>
    <source>
        <strain evidence="1">Ct7Qv4</strain>
    </source>
</reference>
<sequence>MQKSNSDKVTTMDNDFPFRQSIYKKVFGSDEGKLVLDFMERLYAPREPNFNPNVDYYMLGKYRVVQEIKTLLNKPLKKGNKDE</sequence>